<reference evidence="1 2" key="1">
    <citation type="journal article" date="2019" name="Sci. Rep.">
        <title>Colletotrichum shisoi sp. nov., an anthracnose pathogen of Perilla frutescens in Japan: molecular phylogenetic, morphological and genomic evidence.</title>
        <authorList>
            <person name="Gan P."/>
            <person name="Tsushima A."/>
            <person name="Hiroyama R."/>
            <person name="Narusaka M."/>
            <person name="Takano Y."/>
            <person name="Narusaka Y."/>
            <person name="Kawaradani M."/>
            <person name="Damm U."/>
            <person name="Shirasu K."/>
        </authorList>
    </citation>
    <scope>NUCLEOTIDE SEQUENCE [LARGE SCALE GENOMIC DNA]</scope>
    <source>
        <strain evidence="1 2">PG-2018a</strain>
    </source>
</reference>
<name>A0A5Q4BIJ4_9PEZI</name>
<dbReference type="InterPro" id="IPR036866">
    <property type="entry name" value="RibonucZ/Hydroxyglut_hydro"/>
</dbReference>
<proteinExistence type="predicted"/>
<dbReference type="EMBL" id="PUHP01001112">
    <property type="protein sequence ID" value="TQN66750.1"/>
    <property type="molecule type" value="Genomic_DNA"/>
</dbReference>
<evidence type="ECO:0000313" key="2">
    <source>
        <dbReference type="Proteomes" id="UP000326340"/>
    </source>
</evidence>
<dbReference type="AlphaFoldDB" id="A0A5Q4BIJ4"/>
<gene>
    <name evidence="1" type="ORF">CSHISOI_08701</name>
</gene>
<dbReference type="PANTHER" id="PTHR36142:SF2">
    <property type="entry name" value="METALLO-HYDROLASE_OXIDOREDUCTASE SUPERFAMILY PROTEIN"/>
    <property type="match status" value="1"/>
</dbReference>
<dbReference type="Gene3D" id="3.60.15.10">
    <property type="entry name" value="Ribonuclease Z/Hydroxyacylglutathione hydrolase-like"/>
    <property type="match status" value="1"/>
</dbReference>
<evidence type="ECO:0008006" key="3">
    <source>
        <dbReference type="Google" id="ProtNLM"/>
    </source>
</evidence>
<comment type="caution">
    <text evidence="1">The sequence shown here is derived from an EMBL/GenBank/DDBJ whole genome shotgun (WGS) entry which is preliminary data.</text>
</comment>
<organism evidence="1 2">
    <name type="scientific">Colletotrichum shisoi</name>
    <dbReference type="NCBI Taxonomy" id="2078593"/>
    <lineage>
        <taxon>Eukaryota</taxon>
        <taxon>Fungi</taxon>
        <taxon>Dikarya</taxon>
        <taxon>Ascomycota</taxon>
        <taxon>Pezizomycotina</taxon>
        <taxon>Sordariomycetes</taxon>
        <taxon>Hypocreomycetidae</taxon>
        <taxon>Glomerellales</taxon>
        <taxon>Glomerellaceae</taxon>
        <taxon>Colletotrichum</taxon>
        <taxon>Colletotrichum destructivum species complex</taxon>
    </lineage>
</organism>
<keyword evidence="2" id="KW-1185">Reference proteome</keyword>
<dbReference type="PANTHER" id="PTHR36142">
    <property type="entry name" value="METALLO-HYDROLASE/OXIDOREDUCTASE SUPERFAMILY PROTEIN"/>
    <property type="match status" value="1"/>
</dbReference>
<sequence>MDRAGLLQTLASAEASPRRPILTYVNGDNTWLISIPRPTDGASDGGKAFYHILLDPWLGGHSDSFSRWVLRMRLKQDAALGSVGAVEDWIRDTETACGGGAGGAEERWWLDAVLITHLNPDHLHAPTLRTFDPSISVFAVSDAAAAVSALKHFDSVAVVPDFVRGETWPATPGMPAWLSVFRLQDEKGAYPYIYHAMIIGTSSSSSSSAAAAAAADGGKDEGKDEVILYTPHGVEPEMVEAAMGAKPEASVVAMMHPLNECGVGIVSKGVANGLKIERQNGVRHWVNTHDDKIQYTGILGYFMQYGRKTLEQGLEEEEEAREEDGEQRRPNYVVVGNGGSYILT</sequence>
<evidence type="ECO:0000313" key="1">
    <source>
        <dbReference type="EMBL" id="TQN66750.1"/>
    </source>
</evidence>
<protein>
    <recommendedName>
        <fullName evidence="3">Metallo-beta-lactamase domain-containing protein</fullName>
    </recommendedName>
</protein>
<dbReference type="Proteomes" id="UP000326340">
    <property type="component" value="Unassembled WGS sequence"/>
</dbReference>
<accession>A0A5Q4BIJ4</accession>
<dbReference type="OrthoDB" id="9971601at2759"/>